<keyword evidence="2" id="KW-0547">Nucleotide-binding</keyword>
<dbReference type="SUPFAM" id="SSF52440">
    <property type="entry name" value="PreATP-grasp domain"/>
    <property type="match status" value="1"/>
</dbReference>
<dbReference type="EC" id="6.3.4.14" evidence="6"/>
<dbReference type="InterPro" id="IPR016185">
    <property type="entry name" value="PreATP-grasp_dom_sf"/>
</dbReference>
<evidence type="ECO:0000256" key="3">
    <source>
        <dbReference type="ARBA" id="ARBA00022840"/>
    </source>
</evidence>
<reference evidence="6 7" key="1">
    <citation type="submission" date="2020-08" db="EMBL/GenBank/DDBJ databases">
        <title>Genomic Encyclopedia of Archaeal and Bacterial Type Strains, Phase II (KMG-II): from individual species to whole genera.</title>
        <authorList>
            <person name="Goeker M."/>
        </authorList>
    </citation>
    <scope>NUCLEOTIDE SEQUENCE [LARGE SCALE GENOMIC DNA]</scope>
    <source>
        <strain evidence="6 7">DSM 43850</strain>
    </source>
</reference>
<dbReference type="PANTHER" id="PTHR18866:SF126">
    <property type="entry name" value="BIOTIN CARBOXYLASE"/>
    <property type="match status" value="1"/>
</dbReference>
<dbReference type="InterPro" id="IPR050856">
    <property type="entry name" value="Biotin_carboxylase_complex"/>
</dbReference>
<dbReference type="InterPro" id="IPR005481">
    <property type="entry name" value="BC-like_N"/>
</dbReference>
<dbReference type="Pfam" id="PF00289">
    <property type="entry name" value="Biotin_carb_N"/>
    <property type="match status" value="1"/>
</dbReference>
<dbReference type="RefSeq" id="WP_025361075.1">
    <property type="nucleotide sequence ID" value="NZ_BAAABQ010000009.1"/>
</dbReference>
<dbReference type="InterPro" id="IPR011764">
    <property type="entry name" value="Biotin_carboxylation_dom"/>
</dbReference>
<dbReference type="EMBL" id="JACJID010000002">
    <property type="protein sequence ID" value="MBA8926512.1"/>
    <property type="molecule type" value="Genomic_DNA"/>
</dbReference>
<dbReference type="Proteomes" id="UP000517916">
    <property type="component" value="Unassembled WGS sequence"/>
</dbReference>
<organism evidence="6 7">
    <name type="scientific">Kutzneria viridogrisea</name>
    <dbReference type="NCBI Taxonomy" id="47990"/>
    <lineage>
        <taxon>Bacteria</taxon>
        <taxon>Bacillati</taxon>
        <taxon>Actinomycetota</taxon>
        <taxon>Actinomycetes</taxon>
        <taxon>Pseudonocardiales</taxon>
        <taxon>Pseudonocardiaceae</taxon>
        <taxon>Kutzneria</taxon>
    </lineage>
</organism>
<sequence length="185" mass="19051">MLESVLAANRGEIARRVLRTARESGLRTVAVHSDVDAELPFVLEAYEAVLLGGAAPAESYRDAERVLDAARKTGVRAVHPGYGFLSENAEFAQAVLDAGLVWVGPPPAAIPAMGDKVEARGVLAAAGVPVAPGSADAVSDVDGVVAEDPRRFLPGPGAITEWVEPAGAGVRVDSGYTNGNEETPA</sequence>
<evidence type="ECO:0000256" key="1">
    <source>
        <dbReference type="ARBA" id="ARBA00022598"/>
    </source>
</evidence>
<dbReference type="SUPFAM" id="SSF51246">
    <property type="entry name" value="Rudiment single hybrid motif"/>
    <property type="match status" value="1"/>
</dbReference>
<proteinExistence type="predicted"/>
<evidence type="ECO:0000256" key="4">
    <source>
        <dbReference type="ARBA" id="ARBA00023267"/>
    </source>
</evidence>
<accession>A0ABR6BIP0</accession>
<protein>
    <submittedName>
        <fullName evidence="6">Acetyl-CoA carboxylase biotin carboxylase subunit</fullName>
        <ecNumber evidence="6">6.3.4.14</ecNumber>
        <ecNumber evidence="6">6.4.1.2</ecNumber>
    </submittedName>
</protein>
<evidence type="ECO:0000313" key="7">
    <source>
        <dbReference type="Proteomes" id="UP000517916"/>
    </source>
</evidence>
<dbReference type="PANTHER" id="PTHR18866">
    <property type="entry name" value="CARBOXYLASE:PYRUVATE/ACETYL-COA/PROPIONYL-COA CARBOXYLASE"/>
    <property type="match status" value="1"/>
</dbReference>
<dbReference type="GO" id="GO:0004075">
    <property type="term" value="F:biotin carboxylase activity"/>
    <property type="evidence" value="ECO:0007669"/>
    <property type="project" value="UniProtKB-EC"/>
</dbReference>
<evidence type="ECO:0000313" key="6">
    <source>
        <dbReference type="EMBL" id="MBA8926512.1"/>
    </source>
</evidence>
<keyword evidence="1 6" id="KW-0436">Ligase</keyword>
<keyword evidence="7" id="KW-1185">Reference proteome</keyword>
<dbReference type="PROSITE" id="PS50979">
    <property type="entry name" value="BC"/>
    <property type="match status" value="1"/>
</dbReference>
<keyword evidence="4" id="KW-0092">Biotin</keyword>
<dbReference type="InterPro" id="IPR011054">
    <property type="entry name" value="Rudment_hybrid_motif"/>
</dbReference>
<dbReference type="EC" id="6.4.1.2" evidence="6"/>
<name>A0ABR6BIP0_9PSEU</name>
<dbReference type="Gene3D" id="3.30.470.20">
    <property type="entry name" value="ATP-grasp fold, B domain"/>
    <property type="match status" value="2"/>
</dbReference>
<evidence type="ECO:0000256" key="2">
    <source>
        <dbReference type="ARBA" id="ARBA00022741"/>
    </source>
</evidence>
<comment type="caution">
    <text evidence="6">The sequence shown here is derived from an EMBL/GenBank/DDBJ whole genome shotgun (WGS) entry which is preliminary data.</text>
</comment>
<gene>
    <name evidence="6" type="ORF">BC739_003711</name>
</gene>
<keyword evidence="3" id="KW-0067">ATP-binding</keyword>
<feature type="domain" description="Biotin carboxylation" evidence="5">
    <location>
        <begin position="1"/>
        <end position="185"/>
    </location>
</feature>
<dbReference type="GO" id="GO:0003989">
    <property type="term" value="F:acetyl-CoA carboxylase activity"/>
    <property type="evidence" value="ECO:0007669"/>
    <property type="project" value="UniProtKB-EC"/>
</dbReference>
<evidence type="ECO:0000259" key="5">
    <source>
        <dbReference type="PROSITE" id="PS50979"/>
    </source>
</evidence>